<sequence length="215" mass="23368">MKPIIVMAGTPVDTQMGMDCLSTQGLPGVFCPISEDPNQQTAFQISPTEEKIDTVVSLLCAAQREHGCEKAFIYCNSLSGALDFQFVARETGLKIVTPLDVYRLLAPKYHSLAVIAANAQGTAGIERTLLSANPDLTLRSTGLLPVVLGIEAGEDPDTLVKQNRLPELVNWYQALGAEALVLGCTHFPYFKEALLRQITLPVIDPAEEMLRLLNT</sequence>
<dbReference type="GO" id="GO:0047661">
    <property type="term" value="F:amino-acid racemase activity"/>
    <property type="evidence" value="ECO:0007669"/>
    <property type="project" value="InterPro"/>
</dbReference>
<gene>
    <name evidence="1" type="ORF">H8Z83_01730</name>
</gene>
<comment type="caution">
    <text evidence="1">The sequence shown here is derived from an EMBL/GenBank/DDBJ whole genome shotgun (WGS) entry which is preliminary data.</text>
</comment>
<organism evidence="1 2">
    <name type="scientific">Dysosmobacter segnis</name>
    <dbReference type="NCBI Taxonomy" id="2763042"/>
    <lineage>
        <taxon>Bacteria</taxon>
        <taxon>Bacillati</taxon>
        <taxon>Bacillota</taxon>
        <taxon>Clostridia</taxon>
        <taxon>Eubacteriales</taxon>
        <taxon>Oscillospiraceae</taxon>
        <taxon>Dysosmobacter</taxon>
    </lineage>
</organism>
<dbReference type="RefSeq" id="WP_187013457.1">
    <property type="nucleotide sequence ID" value="NZ_JACOQI010000001.1"/>
</dbReference>
<evidence type="ECO:0000313" key="1">
    <source>
        <dbReference type="EMBL" id="MBC5769071.1"/>
    </source>
</evidence>
<name>A0A923S607_9FIRM</name>
<keyword evidence="2" id="KW-1185">Reference proteome</keyword>
<protein>
    <submittedName>
        <fullName evidence="1">Aspartate/glutamate racemase family protein</fullName>
    </submittedName>
</protein>
<dbReference type="SUPFAM" id="SSF53681">
    <property type="entry name" value="Aspartate/glutamate racemase"/>
    <property type="match status" value="1"/>
</dbReference>
<accession>A0A923S607</accession>
<reference evidence="1" key="1">
    <citation type="submission" date="2020-08" db="EMBL/GenBank/DDBJ databases">
        <title>Genome public.</title>
        <authorList>
            <person name="Liu C."/>
            <person name="Sun Q."/>
        </authorList>
    </citation>
    <scope>NUCLEOTIDE SEQUENCE</scope>
    <source>
        <strain evidence="1">BX15</strain>
    </source>
</reference>
<dbReference type="EMBL" id="JACOQI010000001">
    <property type="protein sequence ID" value="MBC5769071.1"/>
    <property type="molecule type" value="Genomic_DNA"/>
</dbReference>
<dbReference type="AlphaFoldDB" id="A0A923S607"/>
<proteinExistence type="predicted"/>
<dbReference type="InterPro" id="IPR001920">
    <property type="entry name" value="Asp/Glu_race"/>
</dbReference>
<dbReference type="Gene3D" id="3.40.50.1860">
    <property type="match status" value="2"/>
</dbReference>
<evidence type="ECO:0000313" key="2">
    <source>
        <dbReference type="Proteomes" id="UP000620327"/>
    </source>
</evidence>
<dbReference type="Proteomes" id="UP000620327">
    <property type="component" value="Unassembled WGS sequence"/>
</dbReference>